<dbReference type="EMBL" id="CADCVD010000185">
    <property type="protein sequence ID" value="CAA9459874.1"/>
    <property type="molecule type" value="Genomic_DNA"/>
</dbReference>
<feature type="transmembrane region" description="Helical" evidence="1">
    <location>
        <begin position="66"/>
        <end position="84"/>
    </location>
</feature>
<accession>A0A6J4QZJ1</accession>
<feature type="transmembrane region" description="Helical" evidence="1">
    <location>
        <begin position="12"/>
        <end position="35"/>
    </location>
</feature>
<sequence length="85" mass="8832">MRKYEGRANRARLLVALATSAFGMLLALAAAALAYTQQVSVFGVTSIAFGGILLGIIGYFLDARRLGITASVLSVVGLIFGLAVI</sequence>
<gene>
    <name evidence="2" type="ORF">AVDCRST_MAG37-3601</name>
</gene>
<keyword evidence="1" id="KW-1133">Transmembrane helix</keyword>
<dbReference type="AlphaFoldDB" id="A0A6J4QZJ1"/>
<feature type="transmembrane region" description="Helical" evidence="1">
    <location>
        <begin position="41"/>
        <end position="61"/>
    </location>
</feature>
<keyword evidence="1" id="KW-0472">Membrane</keyword>
<keyword evidence="1" id="KW-0812">Transmembrane</keyword>
<organism evidence="2">
    <name type="scientific">uncultured Rubrobacteraceae bacterium</name>
    <dbReference type="NCBI Taxonomy" id="349277"/>
    <lineage>
        <taxon>Bacteria</taxon>
        <taxon>Bacillati</taxon>
        <taxon>Actinomycetota</taxon>
        <taxon>Rubrobacteria</taxon>
        <taxon>Rubrobacterales</taxon>
        <taxon>Rubrobacteraceae</taxon>
        <taxon>environmental samples</taxon>
    </lineage>
</organism>
<reference evidence="2" key="1">
    <citation type="submission" date="2020-02" db="EMBL/GenBank/DDBJ databases">
        <authorList>
            <person name="Meier V. D."/>
        </authorList>
    </citation>
    <scope>NUCLEOTIDE SEQUENCE</scope>
    <source>
        <strain evidence="2">AVDCRST_MAG37</strain>
    </source>
</reference>
<protein>
    <submittedName>
        <fullName evidence="2">Uncharacterized protein</fullName>
    </submittedName>
</protein>
<proteinExistence type="predicted"/>
<evidence type="ECO:0000256" key="1">
    <source>
        <dbReference type="SAM" id="Phobius"/>
    </source>
</evidence>
<evidence type="ECO:0000313" key="2">
    <source>
        <dbReference type="EMBL" id="CAA9459874.1"/>
    </source>
</evidence>
<name>A0A6J4QZJ1_9ACTN</name>